<proteinExistence type="predicted"/>
<keyword evidence="1" id="KW-1133">Transmembrane helix</keyword>
<dbReference type="AlphaFoldDB" id="A0AB35IMU1"/>
<organism evidence="2 3">
    <name type="scientific">Thomasclavelia ramosa</name>
    <dbReference type="NCBI Taxonomy" id="1547"/>
    <lineage>
        <taxon>Bacteria</taxon>
        <taxon>Bacillati</taxon>
        <taxon>Bacillota</taxon>
        <taxon>Erysipelotrichia</taxon>
        <taxon>Erysipelotrichales</taxon>
        <taxon>Coprobacillaceae</taxon>
        <taxon>Thomasclavelia</taxon>
    </lineage>
</organism>
<sequence>MSIQHLKSKFDPIYILSITILIAMGISALLNNLLVLLFVGFCGNILLVNHLIFSLKNTSINQQIPKTPKKPKKIKKVIEVLVDEDGNEIV</sequence>
<name>A0AB35IMU1_9FIRM</name>
<dbReference type="RefSeq" id="WP_009300891.1">
    <property type="nucleotide sequence ID" value="NZ_JAQLKE010000055.1"/>
</dbReference>
<evidence type="ECO:0000256" key="1">
    <source>
        <dbReference type="SAM" id="Phobius"/>
    </source>
</evidence>
<feature type="transmembrane region" description="Helical" evidence="1">
    <location>
        <begin position="12"/>
        <end position="30"/>
    </location>
</feature>
<dbReference type="EMBL" id="JAQLKE010000055">
    <property type="protein sequence ID" value="MDB7085799.1"/>
    <property type="molecule type" value="Genomic_DNA"/>
</dbReference>
<keyword evidence="1" id="KW-0472">Membrane</keyword>
<accession>A0AB35IMU1</accession>
<gene>
    <name evidence="2" type="ORF">PM738_18535</name>
</gene>
<feature type="transmembrane region" description="Helical" evidence="1">
    <location>
        <begin position="36"/>
        <end position="55"/>
    </location>
</feature>
<comment type="caution">
    <text evidence="2">The sequence shown here is derived from an EMBL/GenBank/DDBJ whole genome shotgun (WGS) entry which is preliminary data.</text>
</comment>
<evidence type="ECO:0008006" key="4">
    <source>
        <dbReference type="Google" id="ProtNLM"/>
    </source>
</evidence>
<reference evidence="2" key="1">
    <citation type="submission" date="2023-01" db="EMBL/GenBank/DDBJ databases">
        <title>Human gut microbiome strain richness.</title>
        <authorList>
            <person name="Chen-Liaw A."/>
        </authorList>
    </citation>
    <scope>NUCLEOTIDE SEQUENCE</scope>
    <source>
        <strain evidence="2">1001217st2_G6_1001217B_191108</strain>
    </source>
</reference>
<protein>
    <recommendedName>
        <fullName evidence="4">ATP synthase protein I</fullName>
    </recommendedName>
</protein>
<evidence type="ECO:0000313" key="3">
    <source>
        <dbReference type="Proteomes" id="UP001211987"/>
    </source>
</evidence>
<dbReference type="Proteomes" id="UP001211987">
    <property type="component" value="Unassembled WGS sequence"/>
</dbReference>
<keyword evidence="1" id="KW-0812">Transmembrane</keyword>
<evidence type="ECO:0000313" key="2">
    <source>
        <dbReference type="EMBL" id="MDB7085799.1"/>
    </source>
</evidence>